<dbReference type="GO" id="GO:0003824">
    <property type="term" value="F:catalytic activity"/>
    <property type="evidence" value="ECO:0007669"/>
    <property type="project" value="InterPro"/>
</dbReference>
<dbReference type="EMBL" id="QNZJ01000122">
    <property type="protein sequence ID" value="RTZ87029.1"/>
    <property type="molecule type" value="Genomic_DNA"/>
</dbReference>
<evidence type="ECO:0000259" key="1">
    <source>
        <dbReference type="Pfam" id="PF01425"/>
    </source>
</evidence>
<name>A0A432GU71_9DELT</name>
<reference evidence="2 3" key="1">
    <citation type="submission" date="2018-06" db="EMBL/GenBank/DDBJ databases">
        <title>Combined omics and stable isotope probing to characterize newly discovered Mariana Back-Arc vent microbial communities.</title>
        <authorList>
            <person name="Trembath-Reichert E."/>
            <person name="Huber J.A."/>
        </authorList>
    </citation>
    <scope>NUCLEOTIDE SEQUENCE [LARGE SCALE GENOMIC DNA]</scope>
    <source>
        <strain evidence="2">MAG 54</strain>
    </source>
</reference>
<dbReference type="AlphaFoldDB" id="A0A432GU71"/>
<dbReference type="InterPro" id="IPR000120">
    <property type="entry name" value="Amidase"/>
</dbReference>
<dbReference type="Pfam" id="PF01425">
    <property type="entry name" value="Amidase"/>
    <property type="match status" value="1"/>
</dbReference>
<feature type="domain" description="Amidase" evidence="1">
    <location>
        <begin position="180"/>
        <end position="254"/>
    </location>
</feature>
<comment type="caution">
    <text evidence="2">The sequence shown here is derived from an EMBL/GenBank/DDBJ whole genome shotgun (WGS) entry which is preliminary data.</text>
</comment>
<dbReference type="Gene3D" id="3.90.1300.10">
    <property type="entry name" value="Amidase signature (AS) domain"/>
    <property type="match status" value="1"/>
</dbReference>
<dbReference type="SUPFAM" id="SSF75304">
    <property type="entry name" value="Amidase signature (AS) enzymes"/>
    <property type="match status" value="1"/>
</dbReference>
<dbReference type="Proteomes" id="UP000287719">
    <property type="component" value="Unassembled WGS sequence"/>
</dbReference>
<dbReference type="InterPro" id="IPR023631">
    <property type="entry name" value="Amidase_dom"/>
</dbReference>
<evidence type="ECO:0000313" key="3">
    <source>
        <dbReference type="Proteomes" id="UP000287719"/>
    </source>
</evidence>
<dbReference type="InterPro" id="IPR036928">
    <property type="entry name" value="AS_sf"/>
</dbReference>
<feature type="non-terminal residue" evidence="2">
    <location>
        <position position="254"/>
    </location>
</feature>
<gene>
    <name evidence="2" type="ORF">DSY95_02795</name>
</gene>
<protein>
    <submittedName>
        <fullName evidence="2">Amidase</fullName>
    </submittedName>
</protein>
<organism evidence="2 3">
    <name type="scientific">SAR324 cluster bacterium</name>
    <dbReference type="NCBI Taxonomy" id="2024889"/>
    <lineage>
        <taxon>Bacteria</taxon>
        <taxon>Deltaproteobacteria</taxon>
        <taxon>SAR324 cluster</taxon>
    </lineage>
</organism>
<proteinExistence type="predicted"/>
<sequence>MENKDSKIRMISSGAKRLLLFMWPFAKKEKPVYNLKSIRIPRTSGRALKILLFLLRTPGVRLLLLPLLLRQAGLPRLRKCHVEDAPVMHPVHPADSKITLAAAKKSIKQFIVSAEQNRESATDKKGANSEKQSLFQPETASDFRRAYFEGKTTPVDVAMRLLDIIRSIEESAVPLLPFLAWDEQELMQQAKASAERYDRGESLGILDGVPVAVKDELDMLPFPTMVGTKFYNTQPPAEDATTVERLRSAGALMV</sequence>
<accession>A0A432GU71</accession>
<evidence type="ECO:0000313" key="2">
    <source>
        <dbReference type="EMBL" id="RTZ87029.1"/>
    </source>
</evidence>
<dbReference type="PANTHER" id="PTHR11895:SF67">
    <property type="entry name" value="AMIDASE DOMAIN-CONTAINING PROTEIN"/>
    <property type="match status" value="1"/>
</dbReference>
<dbReference type="PANTHER" id="PTHR11895">
    <property type="entry name" value="TRANSAMIDASE"/>
    <property type="match status" value="1"/>
</dbReference>